<dbReference type="EMBL" id="JANTYZ010000003">
    <property type="protein sequence ID" value="MCS3864897.1"/>
    <property type="molecule type" value="Genomic_DNA"/>
</dbReference>
<dbReference type="Proteomes" id="UP001155034">
    <property type="component" value="Unassembled WGS sequence"/>
</dbReference>
<accession>A0A9X2RA18</accession>
<gene>
    <name evidence="1" type="ORF">GGP82_001446</name>
    <name evidence="2" type="ORF">GGQ01_001475</name>
</gene>
<proteinExistence type="predicted"/>
<comment type="caution">
    <text evidence="1">The sequence shown here is derived from an EMBL/GenBank/DDBJ whole genome shotgun (WGS) entry which is preliminary data.</text>
</comment>
<evidence type="ECO:0000313" key="3">
    <source>
        <dbReference type="Proteomes" id="UP001155034"/>
    </source>
</evidence>
<name>A0A9X2RA18_9BACT</name>
<dbReference type="EMBL" id="JANUBF010000008">
    <property type="protein sequence ID" value="MCS4036414.1"/>
    <property type="molecule type" value="Genomic_DNA"/>
</dbReference>
<evidence type="ECO:0000313" key="2">
    <source>
        <dbReference type="EMBL" id="MCS4036414.1"/>
    </source>
</evidence>
<sequence>MIQFLPDPVQRRLRARKHQFYSTPDSHYKASTEDVADGFFTGRLQVAF</sequence>
<evidence type="ECO:0000313" key="1">
    <source>
        <dbReference type="EMBL" id="MCS3864897.1"/>
    </source>
</evidence>
<organism evidence="1 3">
    <name type="scientific">Salinibacter ruber</name>
    <dbReference type="NCBI Taxonomy" id="146919"/>
    <lineage>
        <taxon>Bacteria</taxon>
        <taxon>Pseudomonadati</taxon>
        <taxon>Rhodothermota</taxon>
        <taxon>Rhodothermia</taxon>
        <taxon>Rhodothermales</taxon>
        <taxon>Salinibacteraceae</taxon>
        <taxon>Salinibacter</taxon>
    </lineage>
</organism>
<reference evidence="1" key="1">
    <citation type="submission" date="2022-08" db="EMBL/GenBank/DDBJ databases">
        <title>Genomic Encyclopedia of Type Strains, Phase V (KMG-V): Genome sequencing to study the core and pangenomes of soil and plant-associated prokaryotes.</title>
        <authorList>
            <person name="Whitman W."/>
        </authorList>
    </citation>
    <scope>NUCLEOTIDE SEQUENCE</scope>
    <source>
        <strain evidence="1">SP2016B</strain>
        <strain evidence="2">SP3012</strain>
    </source>
</reference>
<protein>
    <submittedName>
        <fullName evidence="1">Uncharacterized protein</fullName>
    </submittedName>
</protein>
<dbReference type="AlphaFoldDB" id="A0A9X2RA18"/>
<dbReference type="Proteomes" id="UP001155040">
    <property type="component" value="Unassembled WGS sequence"/>
</dbReference>
<dbReference type="RefSeq" id="WP_219770291.1">
    <property type="nucleotide sequence ID" value="NZ_JANTYZ010000003.1"/>
</dbReference>